<proteinExistence type="predicted"/>
<organism evidence="2 3">
    <name type="scientific">Leeuwenhoekiella palythoae</name>
    <dbReference type="NCBI Taxonomy" id="573501"/>
    <lineage>
        <taxon>Bacteria</taxon>
        <taxon>Pseudomonadati</taxon>
        <taxon>Bacteroidota</taxon>
        <taxon>Flavobacteriia</taxon>
        <taxon>Flavobacteriales</taxon>
        <taxon>Flavobacteriaceae</taxon>
        <taxon>Leeuwenhoekiella</taxon>
    </lineage>
</organism>
<dbReference type="OrthoDB" id="9763076at2"/>
<dbReference type="Gene3D" id="2.60.40.10">
    <property type="entry name" value="Immunoglobulins"/>
    <property type="match status" value="1"/>
</dbReference>
<evidence type="ECO:0000313" key="2">
    <source>
        <dbReference type="EMBL" id="SHI02083.1"/>
    </source>
</evidence>
<name>A0A1M5XS33_9FLAO</name>
<keyword evidence="1" id="KW-0812">Transmembrane</keyword>
<feature type="transmembrane region" description="Helical" evidence="1">
    <location>
        <begin position="36"/>
        <end position="54"/>
    </location>
</feature>
<dbReference type="InterPro" id="IPR013783">
    <property type="entry name" value="Ig-like_fold"/>
</dbReference>
<dbReference type="EMBL" id="FQXT01000003">
    <property type="protein sequence ID" value="SHI02083.1"/>
    <property type="molecule type" value="Genomic_DNA"/>
</dbReference>
<keyword evidence="1" id="KW-1133">Transmembrane helix</keyword>
<dbReference type="PANTHER" id="PTHR37947">
    <property type="entry name" value="BLL2462 PROTEIN"/>
    <property type="match status" value="1"/>
</dbReference>
<keyword evidence="1" id="KW-0472">Membrane</keyword>
<evidence type="ECO:0000313" key="3">
    <source>
        <dbReference type="Proteomes" id="UP000184240"/>
    </source>
</evidence>
<evidence type="ECO:0008006" key="4">
    <source>
        <dbReference type="Google" id="ProtNLM"/>
    </source>
</evidence>
<protein>
    <recommendedName>
        <fullName evidence="4">VWA domain-containing protein</fullName>
    </recommendedName>
</protein>
<dbReference type="PANTHER" id="PTHR37947:SF1">
    <property type="entry name" value="BLL2462 PROTEIN"/>
    <property type="match status" value="1"/>
</dbReference>
<reference evidence="3" key="1">
    <citation type="submission" date="2016-11" db="EMBL/GenBank/DDBJ databases">
        <authorList>
            <person name="Varghese N."/>
            <person name="Submissions S."/>
        </authorList>
    </citation>
    <scope>NUCLEOTIDE SEQUENCE [LARGE SCALE GENOMIC DNA]</scope>
    <source>
        <strain evidence="3">DSM 19859</strain>
    </source>
</reference>
<feature type="transmembrane region" description="Helical" evidence="1">
    <location>
        <begin position="6"/>
        <end position="24"/>
    </location>
</feature>
<accession>A0A1M5XS33</accession>
<sequence length="678" mass="76830">MAISTVLYIILLGIMALGIAIFFYFHKPERSKRLRLLLSALRFISIFAVLILLLNPSVKQTSYKTIKPKLAVVLDNSESMSFLADSVAIREVFQAILQNEALSERFDLDAYTFGSELNQQERVDFSETQTDIAKSIQALDRIYKDQKYSSLLITDGNTNLGANYRYVATEAREIARHFIVVGDTSAYEDLRIDQVNVNRYAYIDNQFPVEITASYSGKKEVSAKLSVTHSGTIVHTETLNLSSQNSSFRSNFYLNADQIGTQRYTVRLDASIDETNLENNTKQFAIEVIDQRSEVLIIYGVLHPDLGTLKKSIESNQLRSVSLRAINDVKVAELNEADLVLLFEPNARFATVYQELNKLNKNRFTIIGLQSNLSFLNQNQEAFTLPLRRQSEAVQAIKNESFSAFQISEINFANYPPLEAIFGEITVAGSSDVLFYQRITGVTTGNPLLGLTELSGRREVFLFGTGIFQWRSQSFLDTGSFETFDTFIDHLVQYAASNQKRQRLELDYDRFYYGGNAIILNAQYFDKNYVFDPGAQLQVKIFSENEVLYESPLVYNGTNYSTQLADLEPGTYSFEITVADENLKAKGSFTVIPYTIEHQIKNADWTTMETVAKETNGSIAPLDRYSELIDSLLDNQEFTPVQRAIEKNVPLIAFSWLLFLIIASLAAEWFIRKYNGLI</sequence>
<dbReference type="Proteomes" id="UP000184240">
    <property type="component" value="Unassembled WGS sequence"/>
</dbReference>
<dbReference type="InterPro" id="IPR036465">
    <property type="entry name" value="vWFA_dom_sf"/>
</dbReference>
<feature type="transmembrane region" description="Helical" evidence="1">
    <location>
        <begin position="651"/>
        <end position="671"/>
    </location>
</feature>
<dbReference type="STRING" id="573501.SAMN04487999_1650"/>
<gene>
    <name evidence="2" type="ORF">SAMN04487999_1650</name>
</gene>
<dbReference type="RefSeq" id="WP_072982134.1">
    <property type="nucleotide sequence ID" value="NZ_FQXT01000003.1"/>
</dbReference>
<dbReference type="SUPFAM" id="SSF53300">
    <property type="entry name" value="vWA-like"/>
    <property type="match status" value="1"/>
</dbReference>
<evidence type="ECO:0000256" key="1">
    <source>
        <dbReference type="SAM" id="Phobius"/>
    </source>
</evidence>
<dbReference type="AlphaFoldDB" id="A0A1M5XS33"/>